<gene>
    <name evidence="4" type="ORF">H8710_05630</name>
</gene>
<dbReference type="AlphaFoldDB" id="A0A926E3H5"/>
<evidence type="ECO:0000313" key="5">
    <source>
        <dbReference type="Proteomes" id="UP000610760"/>
    </source>
</evidence>
<evidence type="ECO:0000313" key="4">
    <source>
        <dbReference type="EMBL" id="MBC8559552.1"/>
    </source>
</evidence>
<dbReference type="Proteomes" id="UP000610760">
    <property type="component" value="Unassembled WGS sequence"/>
</dbReference>
<comment type="caution">
    <text evidence="4">The sequence shown here is derived from an EMBL/GenBank/DDBJ whole genome shotgun (WGS) entry which is preliminary data.</text>
</comment>
<comment type="cofactor">
    <cofactor evidence="1">
        <name>Mg(2+)</name>
        <dbReference type="ChEBI" id="CHEBI:18420"/>
    </cofactor>
</comment>
<accession>A0A926E3H5</accession>
<dbReference type="SUPFAM" id="SSF55811">
    <property type="entry name" value="Nudix"/>
    <property type="match status" value="1"/>
</dbReference>
<organism evidence="4 5">
    <name type="scientific">Fumia xinanensis</name>
    <dbReference type="NCBI Taxonomy" id="2763659"/>
    <lineage>
        <taxon>Bacteria</taxon>
        <taxon>Bacillati</taxon>
        <taxon>Bacillota</taxon>
        <taxon>Clostridia</taxon>
        <taxon>Eubacteriales</taxon>
        <taxon>Oscillospiraceae</taxon>
        <taxon>Fumia</taxon>
    </lineage>
</organism>
<dbReference type="PANTHER" id="PTHR43046:SF14">
    <property type="entry name" value="MUTT_NUDIX FAMILY PROTEIN"/>
    <property type="match status" value="1"/>
</dbReference>
<evidence type="ECO:0000256" key="2">
    <source>
        <dbReference type="ARBA" id="ARBA00022801"/>
    </source>
</evidence>
<dbReference type="PROSITE" id="PS00893">
    <property type="entry name" value="NUDIX_BOX"/>
    <property type="match status" value="1"/>
</dbReference>
<keyword evidence="5" id="KW-1185">Reference proteome</keyword>
<dbReference type="Gene3D" id="3.90.79.10">
    <property type="entry name" value="Nucleoside Triphosphate Pyrophosphohydrolase"/>
    <property type="match status" value="1"/>
</dbReference>
<feature type="domain" description="Nudix hydrolase" evidence="3">
    <location>
        <begin position="1"/>
        <end position="99"/>
    </location>
</feature>
<protein>
    <submittedName>
        <fullName evidence="4">NUDIX domain-containing protein</fullName>
    </submittedName>
</protein>
<dbReference type="InterPro" id="IPR000086">
    <property type="entry name" value="NUDIX_hydrolase_dom"/>
</dbReference>
<name>A0A926E3H5_9FIRM</name>
<dbReference type="RefSeq" id="WP_249294443.1">
    <property type="nucleotide sequence ID" value="NZ_JACRSV010000001.1"/>
</dbReference>
<proteinExistence type="predicted"/>
<dbReference type="InterPro" id="IPR015797">
    <property type="entry name" value="NUDIX_hydrolase-like_dom_sf"/>
</dbReference>
<dbReference type="EMBL" id="JACRSV010000001">
    <property type="protein sequence ID" value="MBC8559552.1"/>
    <property type="molecule type" value="Genomic_DNA"/>
</dbReference>
<dbReference type="InterPro" id="IPR020084">
    <property type="entry name" value="NUDIX_hydrolase_CS"/>
</dbReference>
<dbReference type="PROSITE" id="PS51462">
    <property type="entry name" value="NUDIX"/>
    <property type="match status" value="1"/>
</dbReference>
<dbReference type="Pfam" id="PF00293">
    <property type="entry name" value="NUDIX"/>
    <property type="match status" value="1"/>
</dbReference>
<keyword evidence="2" id="KW-0378">Hydrolase</keyword>
<evidence type="ECO:0000259" key="3">
    <source>
        <dbReference type="PROSITE" id="PS51462"/>
    </source>
</evidence>
<dbReference type="PANTHER" id="PTHR43046">
    <property type="entry name" value="GDP-MANNOSE MANNOSYL HYDROLASE"/>
    <property type="match status" value="1"/>
</dbReference>
<evidence type="ECO:0000256" key="1">
    <source>
        <dbReference type="ARBA" id="ARBA00001946"/>
    </source>
</evidence>
<reference evidence="4" key="1">
    <citation type="submission" date="2020-08" db="EMBL/GenBank/DDBJ databases">
        <title>Genome public.</title>
        <authorList>
            <person name="Liu C."/>
            <person name="Sun Q."/>
        </authorList>
    </citation>
    <scope>NUCLEOTIDE SEQUENCE</scope>
    <source>
        <strain evidence="4">NSJ-33</strain>
    </source>
</reference>
<sequence length="110" mass="12655">MWGLTTGRMVAGEDTRTGAVREIREELGLSVEAKSLRHLLRVARPNHLVWDVYALRMDVDLKDLTLQPEEVAEARWVDEATFRRMLRSGELFSYPEIEEMLLKALTLADV</sequence>
<dbReference type="GO" id="GO:0016787">
    <property type="term" value="F:hydrolase activity"/>
    <property type="evidence" value="ECO:0007669"/>
    <property type="project" value="UniProtKB-KW"/>
</dbReference>